<keyword evidence="1" id="KW-1133">Transmembrane helix</keyword>
<dbReference type="Proteomes" id="UP000183447">
    <property type="component" value="Unassembled WGS sequence"/>
</dbReference>
<protein>
    <recommendedName>
        <fullName evidence="2">DUF374 domain-containing protein</fullName>
    </recommendedName>
</protein>
<dbReference type="EMBL" id="FPKU01000003">
    <property type="protein sequence ID" value="SFZ86139.1"/>
    <property type="molecule type" value="Genomic_DNA"/>
</dbReference>
<keyword evidence="1" id="KW-0472">Membrane</keyword>
<dbReference type="AlphaFoldDB" id="A0A1K2I1P6"/>
<evidence type="ECO:0000259" key="2">
    <source>
        <dbReference type="Pfam" id="PF04028"/>
    </source>
</evidence>
<dbReference type="RefSeq" id="WP_072345502.1">
    <property type="nucleotide sequence ID" value="NZ_FPKU01000003.1"/>
</dbReference>
<reference evidence="3 4" key="1">
    <citation type="submission" date="2016-11" db="EMBL/GenBank/DDBJ databases">
        <authorList>
            <person name="Jaros S."/>
            <person name="Januszkiewicz K."/>
            <person name="Wedrychowicz H."/>
        </authorList>
    </citation>
    <scope>NUCLEOTIDE SEQUENCE [LARGE SCALE GENOMIC DNA]</scope>
    <source>
        <strain evidence="3 4">ATCC 23634</strain>
    </source>
</reference>
<dbReference type="Pfam" id="PF04028">
    <property type="entry name" value="DUF374"/>
    <property type="match status" value="1"/>
</dbReference>
<dbReference type="InterPro" id="IPR007172">
    <property type="entry name" value="DUF374"/>
</dbReference>
<name>A0A1K2I1P6_9HYPH</name>
<dbReference type="OrthoDB" id="9789797at2"/>
<feature type="domain" description="DUF374" evidence="2">
    <location>
        <begin position="77"/>
        <end position="147"/>
    </location>
</feature>
<evidence type="ECO:0000313" key="3">
    <source>
        <dbReference type="EMBL" id="SFZ86139.1"/>
    </source>
</evidence>
<gene>
    <name evidence="3" type="ORF">SAMN02983003_3313</name>
</gene>
<feature type="transmembrane region" description="Helical" evidence="1">
    <location>
        <begin position="18"/>
        <end position="35"/>
    </location>
</feature>
<accession>A0A1K2I1P6</accession>
<evidence type="ECO:0000256" key="1">
    <source>
        <dbReference type="SAM" id="Phobius"/>
    </source>
</evidence>
<proteinExistence type="predicted"/>
<keyword evidence="4" id="KW-1185">Reference proteome</keyword>
<sequence length="239" mass="25914">MTAPATTPHARGLKDHPFVRWLFGAVLIGGYLRFIRMTSRVVYDPPDCWQKAQADWPVIAVSWHGQSNLAYACIPDTSNLALLISNHPDGQMAAAMARSFGYRTIEAAGTSDARAQASGGLAAFRGMLKALKDGTTLFATADIPPIPGRNVSLGMIALARRSGRPVFAIATASSRRKILTRVWDRMQMNYPFSTIAFVAEGPIWMSDKAVSDEAYAAELKAALDRVLERAFAIADGKAQ</sequence>
<organism evidence="3 4">
    <name type="scientific">Devosia enhydra</name>
    <dbReference type="NCBI Taxonomy" id="665118"/>
    <lineage>
        <taxon>Bacteria</taxon>
        <taxon>Pseudomonadati</taxon>
        <taxon>Pseudomonadota</taxon>
        <taxon>Alphaproteobacteria</taxon>
        <taxon>Hyphomicrobiales</taxon>
        <taxon>Devosiaceae</taxon>
        <taxon>Devosia</taxon>
    </lineage>
</organism>
<evidence type="ECO:0000313" key="4">
    <source>
        <dbReference type="Proteomes" id="UP000183447"/>
    </source>
</evidence>
<dbReference type="STRING" id="665118.SAMN02983003_3313"/>
<keyword evidence="1" id="KW-0812">Transmembrane</keyword>